<proteinExistence type="predicted"/>
<dbReference type="PANTHER" id="PTHR46182:SF2">
    <property type="entry name" value="FI19480P1"/>
    <property type="match status" value="1"/>
</dbReference>
<gene>
    <name evidence="3" type="ORF">P9875_04380</name>
</gene>
<name>A0ABY8I681_9BURK</name>
<feature type="domain" description="PKD/Chitinase" evidence="2">
    <location>
        <begin position="327"/>
        <end position="415"/>
    </location>
</feature>
<keyword evidence="4" id="KW-1185">Reference proteome</keyword>
<dbReference type="SMART" id="SM00089">
    <property type="entry name" value="PKD"/>
    <property type="match status" value="2"/>
</dbReference>
<keyword evidence="1" id="KW-0732">Signal</keyword>
<evidence type="ECO:0000259" key="2">
    <source>
        <dbReference type="SMART" id="SM00089"/>
    </source>
</evidence>
<protein>
    <submittedName>
        <fullName evidence="3">PKD domain-containing protein</fullName>
    </submittedName>
</protein>
<dbReference type="Proteomes" id="UP001219584">
    <property type="component" value="Chromosome"/>
</dbReference>
<dbReference type="RefSeq" id="WP_278317677.1">
    <property type="nucleotide sequence ID" value="NZ_CP121464.1"/>
</dbReference>
<dbReference type="PANTHER" id="PTHR46182">
    <property type="entry name" value="FI19480P1"/>
    <property type="match status" value="1"/>
</dbReference>
<evidence type="ECO:0000313" key="3">
    <source>
        <dbReference type="EMBL" id="WFR80425.1"/>
    </source>
</evidence>
<dbReference type="SUPFAM" id="SSF49299">
    <property type="entry name" value="PKD domain"/>
    <property type="match status" value="2"/>
</dbReference>
<dbReference type="InterPro" id="IPR055462">
    <property type="entry name" value="DUF7034"/>
</dbReference>
<accession>A0ABY8I681</accession>
<feature type="signal peptide" evidence="1">
    <location>
        <begin position="1"/>
        <end position="17"/>
    </location>
</feature>
<organism evidence="3 4">
    <name type="scientific">Janthinobacterium rivuli</name>
    <dbReference type="NCBI Taxonomy" id="2751478"/>
    <lineage>
        <taxon>Bacteria</taxon>
        <taxon>Pseudomonadati</taxon>
        <taxon>Pseudomonadota</taxon>
        <taxon>Betaproteobacteria</taxon>
        <taxon>Burkholderiales</taxon>
        <taxon>Oxalobacteraceae</taxon>
        <taxon>Janthinobacterium</taxon>
    </lineage>
</organism>
<dbReference type="InterPro" id="IPR029865">
    <property type="entry name" value="KIAA0319-like"/>
</dbReference>
<reference evidence="3 4" key="1">
    <citation type="submission" date="2023-04" db="EMBL/GenBank/DDBJ databases">
        <title>Nanopore sequencing of Janthinobacterium from water.</title>
        <authorList>
            <person name="Ciuchcinski K."/>
            <person name="Rokowska A."/>
            <person name="Dziewit L."/>
        </authorList>
    </citation>
    <scope>NUCLEOTIDE SEQUENCE [LARGE SCALE GENOMIC DNA]</scope>
    <source>
        <strain evidence="3 4">DEMB2</strain>
    </source>
</reference>
<dbReference type="Pfam" id="PF22352">
    <property type="entry name" value="K319L-like_PKD"/>
    <property type="match status" value="2"/>
</dbReference>
<sequence>MKTLAIMLGSCMLVACGGGGSGASPAPASPAELTVNGTAATGKAIAGAMITAKCQTGTGNTTTLADGSYSLAAAGGQLPCLLQITDPADGSKLHTLVLGSGNAATANITPLTEMLTARVLGNEPAVFFAAFDSAIAGSKINSTAVKAAQADVAAVLSGVVDTTPLADFLSTPLKAATQGNPAGGDAQDRLLDALRIKINAAQLTQVVTALAKISNPDTIKQVIADIAAVPPVAQAGPVQSVVTGTVVTLDGSASSADAGRTLSYAWTLQSKPAGSTASLASPTSARPTFTADVAGTYVASVIVNDGKVSSNAAAVSITASVANAAPVANAGYAQNVLSGSVVELDGSASSDANGDVLTFAWMLTEKPANSTATLSSVSAARTTFTADASGLYVAKLIVNDGKANSADATVTVSASTVDTSGPSVSAITVTPATVDVSQASQRVTATVTVTDATGINLNALPHPYWHSIADIGGTRIDSKWVLASGDAKHATFSSTVTIPAGAKAGAWLVGATSFRDVLGYTSTNGGYSQSFTVQNDGDNDTSGPVVSAITVNPSTVDVSQASQRVTATVTVTDDTGINLKDLPSPYWHSIADIGGTRINSKWVLASGDAKHATFSSTVTIPAGAKAGAWLVGATSFSDVLGYTSTNGGYSQSFTVQNDGLSDTAGPAVSAITVTPSIVDASQASQLVTATVTVTDATGVNLNALPGTSWYNLADIGGTRIDSTWVLASGDAKHATFSSTVRIPAGAKAGAWLISSLAFGDVLGYTSTNGGYNQSFTVK</sequence>
<dbReference type="Gene3D" id="2.60.40.10">
    <property type="entry name" value="Immunoglobulins"/>
    <property type="match status" value="2"/>
</dbReference>
<dbReference type="EMBL" id="CP121464">
    <property type="protein sequence ID" value="WFR80425.1"/>
    <property type="molecule type" value="Genomic_DNA"/>
</dbReference>
<dbReference type="PROSITE" id="PS51257">
    <property type="entry name" value="PROKAR_LIPOPROTEIN"/>
    <property type="match status" value="1"/>
</dbReference>
<feature type="domain" description="PKD/Chitinase" evidence="2">
    <location>
        <begin position="232"/>
        <end position="322"/>
    </location>
</feature>
<evidence type="ECO:0000313" key="4">
    <source>
        <dbReference type="Proteomes" id="UP001219584"/>
    </source>
</evidence>
<dbReference type="InterPro" id="IPR022409">
    <property type="entry name" value="PKD/Chitinase_dom"/>
</dbReference>
<feature type="chain" id="PRO_5045740848" evidence="1">
    <location>
        <begin position="18"/>
        <end position="778"/>
    </location>
</feature>
<dbReference type="InterPro" id="IPR013783">
    <property type="entry name" value="Ig-like_fold"/>
</dbReference>
<dbReference type="InterPro" id="IPR035986">
    <property type="entry name" value="PKD_dom_sf"/>
</dbReference>
<dbReference type="Pfam" id="PF23033">
    <property type="entry name" value="DUF7034"/>
    <property type="match status" value="1"/>
</dbReference>
<evidence type="ECO:0000256" key="1">
    <source>
        <dbReference type="SAM" id="SignalP"/>
    </source>
</evidence>